<organism evidence="1 2">
    <name type="scientific">Runella rosea</name>
    <dbReference type="NCBI Taxonomy" id="2259595"/>
    <lineage>
        <taxon>Bacteria</taxon>
        <taxon>Pseudomonadati</taxon>
        <taxon>Bacteroidota</taxon>
        <taxon>Cytophagia</taxon>
        <taxon>Cytophagales</taxon>
        <taxon>Spirosomataceae</taxon>
        <taxon>Runella</taxon>
    </lineage>
</organism>
<keyword evidence="2" id="KW-1185">Reference proteome</keyword>
<reference evidence="1 2" key="1">
    <citation type="submission" date="2018-07" db="EMBL/GenBank/DDBJ databases">
        <title>Genome sequencing of Runella.</title>
        <authorList>
            <person name="Baek M.-G."/>
            <person name="Yi H."/>
        </authorList>
    </citation>
    <scope>NUCLEOTIDE SEQUENCE [LARGE SCALE GENOMIC DNA]</scope>
    <source>
        <strain evidence="1 2">HYN0085</strain>
    </source>
</reference>
<dbReference type="Proteomes" id="UP000251993">
    <property type="component" value="Chromosome"/>
</dbReference>
<dbReference type="AlphaFoldDB" id="A0A344TR60"/>
<accession>A0A344TR60</accession>
<gene>
    <name evidence="1" type="ORF">DR864_27035</name>
</gene>
<dbReference type="KEGG" id="run:DR864_27035"/>
<evidence type="ECO:0000313" key="1">
    <source>
        <dbReference type="EMBL" id="AXE21131.1"/>
    </source>
</evidence>
<name>A0A344TR60_9BACT</name>
<dbReference type="EMBL" id="CP030850">
    <property type="protein sequence ID" value="AXE21131.1"/>
    <property type="molecule type" value="Genomic_DNA"/>
</dbReference>
<protein>
    <submittedName>
        <fullName evidence="1">Uncharacterized protein</fullName>
    </submittedName>
</protein>
<sequence>MKKRRKYWRVESRLSTKKYNSVICKRITLHKEAAPFGVASYF</sequence>
<proteinExistence type="predicted"/>
<evidence type="ECO:0000313" key="2">
    <source>
        <dbReference type="Proteomes" id="UP000251993"/>
    </source>
</evidence>